<feature type="region of interest" description="Disordered" evidence="1">
    <location>
        <begin position="30"/>
        <end position="78"/>
    </location>
</feature>
<sequence>MVEAYILTTRIFNHRHNSKEQGQEYGTCEVNSANDVNNNNIKDTWKNDGGNGVTSQSMDVGSASVSSPTQFIPDSRES</sequence>
<reference evidence="2" key="1">
    <citation type="submission" date="2019-10" db="EMBL/GenBank/DDBJ databases">
        <title>The sequence and de novo assembly of the wild yak genome.</title>
        <authorList>
            <person name="Liu Y."/>
        </authorList>
    </citation>
    <scope>NUCLEOTIDE SEQUENCE [LARGE SCALE GENOMIC DNA]</scope>
    <source>
        <strain evidence="2">WY2019</strain>
    </source>
</reference>
<comment type="caution">
    <text evidence="2">The sequence shown here is derived from an EMBL/GenBank/DDBJ whole genome shotgun (WGS) entry which is preliminary data.</text>
</comment>
<feature type="compositionally biased region" description="Polar residues" evidence="1">
    <location>
        <begin position="53"/>
        <end position="72"/>
    </location>
</feature>
<dbReference type="EMBL" id="VBQZ03001758">
    <property type="protein sequence ID" value="MXQ99846.1"/>
    <property type="molecule type" value="Genomic_DNA"/>
</dbReference>
<feature type="compositionally biased region" description="Low complexity" evidence="1">
    <location>
        <begin position="31"/>
        <end position="40"/>
    </location>
</feature>
<dbReference type="AlphaFoldDB" id="A0A6B0SIE8"/>
<organism evidence="2 3">
    <name type="scientific">Bos mutus</name>
    <name type="common">wild yak</name>
    <dbReference type="NCBI Taxonomy" id="72004"/>
    <lineage>
        <taxon>Eukaryota</taxon>
        <taxon>Metazoa</taxon>
        <taxon>Chordata</taxon>
        <taxon>Craniata</taxon>
        <taxon>Vertebrata</taxon>
        <taxon>Euteleostomi</taxon>
        <taxon>Mammalia</taxon>
        <taxon>Eutheria</taxon>
        <taxon>Laurasiatheria</taxon>
        <taxon>Artiodactyla</taxon>
        <taxon>Ruminantia</taxon>
        <taxon>Pecora</taxon>
        <taxon>Bovidae</taxon>
        <taxon>Bovinae</taxon>
        <taxon>Bos</taxon>
    </lineage>
</organism>
<protein>
    <submittedName>
        <fullName evidence="2">Uncharacterized protein</fullName>
    </submittedName>
</protein>
<proteinExistence type="predicted"/>
<keyword evidence="3" id="KW-1185">Reference proteome</keyword>
<dbReference type="Proteomes" id="UP000322234">
    <property type="component" value="Unassembled WGS sequence"/>
</dbReference>
<gene>
    <name evidence="2" type="ORF">E5288_WYG019033</name>
</gene>
<evidence type="ECO:0000256" key="1">
    <source>
        <dbReference type="SAM" id="MobiDB-lite"/>
    </source>
</evidence>
<accession>A0A6B0SIE8</accession>
<evidence type="ECO:0000313" key="2">
    <source>
        <dbReference type="EMBL" id="MXQ99846.1"/>
    </source>
</evidence>
<name>A0A6B0SIE8_9CETA</name>
<evidence type="ECO:0000313" key="3">
    <source>
        <dbReference type="Proteomes" id="UP000322234"/>
    </source>
</evidence>